<organism evidence="8 9">
    <name type="scientific">Calicophoron daubneyi</name>
    <name type="common">Rumen fluke</name>
    <name type="synonym">Paramphistomum daubneyi</name>
    <dbReference type="NCBI Taxonomy" id="300641"/>
    <lineage>
        <taxon>Eukaryota</taxon>
        <taxon>Metazoa</taxon>
        <taxon>Spiralia</taxon>
        <taxon>Lophotrochozoa</taxon>
        <taxon>Platyhelminthes</taxon>
        <taxon>Trematoda</taxon>
        <taxon>Digenea</taxon>
        <taxon>Plagiorchiida</taxon>
        <taxon>Pronocephalata</taxon>
        <taxon>Paramphistomoidea</taxon>
        <taxon>Paramphistomidae</taxon>
        <taxon>Calicophoron</taxon>
    </lineage>
</organism>
<evidence type="ECO:0000256" key="5">
    <source>
        <dbReference type="ARBA" id="ARBA00034489"/>
    </source>
</evidence>
<dbReference type="SMART" id="SM01144">
    <property type="entry name" value="DTW"/>
    <property type="match status" value="1"/>
</dbReference>
<gene>
    <name evidence="8" type="ORF">CDAUBV1_LOCUS16203</name>
</gene>
<dbReference type="Proteomes" id="UP001497525">
    <property type="component" value="Unassembled WGS sequence"/>
</dbReference>
<protein>
    <recommendedName>
        <fullName evidence="1">tRNA-uridine aminocarboxypropyltransferase</fullName>
        <ecNumber evidence="1">2.5.1.25</ecNumber>
    </recommendedName>
</protein>
<comment type="similarity">
    <text evidence="5">Belongs to the TDD superfamily. DTWD2 family.</text>
</comment>
<evidence type="ECO:0000259" key="7">
    <source>
        <dbReference type="SMART" id="SM01144"/>
    </source>
</evidence>
<dbReference type="AlphaFoldDB" id="A0AAV2U0U0"/>
<dbReference type="GO" id="GO:0008033">
    <property type="term" value="P:tRNA processing"/>
    <property type="evidence" value="ECO:0007669"/>
    <property type="project" value="UniProtKB-KW"/>
</dbReference>
<keyword evidence="3" id="KW-0949">S-adenosyl-L-methionine</keyword>
<evidence type="ECO:0000256" key="1">
    <source>
        <dbReference type="ARBA" id="ARBA00012386"/>
    </source>
</evidence>
<evidence type="ECO:0000256" key="4">
    <source>
        <dbReference type="ARBA" id="ARBA00022694"/>
    </source>
</evidence>
<keyword evidence="2" id="KW-0808">Transferase</keyword>
<proteinExistence type="inferred from homology"/>
<reference evidence="8" key="1">
    <citation type="submission" date="2024-06" db="EMBL/GenBank/DDBJ databases">
        <authorList>
            <person name="Liu X."/>
            <person name="Lenzi L."/>
            <person name="Haldenby T S."/>
            <person name="Uol C."/>
        </authorList>
    </citation>
    <scope>NUCLEOTIDE SEQUENCE</scope>
</reference>
<dbReference type="InterPro" id="IPR039262">
    <property type="entry name" value="DTWD2/TAPT"/>
</dbReference>
<keyword evidence="4" id="KW-0819">tRNA processing</keyword>
<evidence type="ECO:0000256" key="6">
    <source>
        <dbReference type="ARBA" id="ARBA00048718"/>
    </source>
</evidence>
<dbReference type="Pfam" id="PF03942">
    <property type="entry name" value="DTW"/>
    <property type="match status" value="1"/>
</dbReference>
<accession>A0AAV2U0U0</accession>
<evidence type="ECO:0000313" key="8">
    <source>
        <dbReference type="EMBL" id="CAL5140910.1"/>
    </source>
</evidence>
<dbReference type="GO" id="GO:0016432">
    <property type="term" value="F:tRNA-uridine aminocarboxypropyltransferase activity"/>
    <property type="evidence" value="ECO:0007669"/>
    <property type="project" value="UniProtKB-EC"/>
</dbReference>
<evidence type="ECO:0000256" key="2">
    <source>
        <dbReference type="ARBA" id="ARBA00022679"/>
    </source>
</evidence>
<name>A0AAV2U0U0_CALDB</name>
<sequence>MDGFDNLCEMNAEIMGHIKRPVCERCRRPQSACWCPWLPSTRLPIQTHILIFQHPYEERRKVRTARILELALDEKHIQVVRGRKFNETRYPDLISTLSAQDSYVLYPHPEAVNADACKPVYNPSGSTAKSRWLVVLDGTWIQARQMLTGSSYLLSLPKVCLPPDPSTGEFEPSAFVVRRQPFPNAVSTVEAVARILDFWEPHKMGQIRPKNYYRTVLLQPLHRICEVQSAWKQINSGRETKEGEETVS</sequence>
<evidence type="ECO:0000313" key="9">
    <source>
        <dbReference type="Proteomes" id="UP001497525"/>
    </source>
</evidence>
<evidence type="ECO:0000256" key="3">
    <source>
        <dbReference type="ARBA" id="ARBA00022691"/>
    </source>
</evidence>
<dbReference type="EMBL" id="CAXLJL010000811">
    <property type="protein sequence ID" value="CAL5140910.1"/>
    <property type="molecule type" value="Genomic_DNA"/>
</dbReference>
<dbReference type="EC" id="2.5.1.25" evidence="1"/>
<comment type="catalytic activity">
    <reaction evidence="6">
        <text>a uridine in tRNA + S-adenosyl-L-methionine = a 3-[(3S)-3-amino-3-carboxypropyl]uridine in tRNA + S-methyl-5'-thioadenosine + H(+)</text>
        <dbReference type="Rhea" id="RHEA:62432"/>
        <dbReference type="Rhea" id="RHEA-COMP:13339"/>
        <dbReference type="Rhea" id="RHEA-COMP:16092"/>
        <dbReference type="ChEBI" id="CHEBI:15378"/>
        <dbReference type="ChEBI" id="CHEBI:17509"/>
        <dbReference type="ChEBI" id="CHEBI:59789"/>
        <dbReference type="ChEBI" id="CHEBI:65315"/>
        <dbReference type="ChEBI" id="CHEBI:82930"/>
        <dbReference type="EC" id="2.5.1.25"/>
    </reaction>
</comment>
<feature type="domain" description="DTW" evidence="7">
    <location>
        <begin position="19"/>
        <end position="233"/>
    </location>
</feature>
<comment type="caution">
    <text evidence="8">The sequence shown here is derived from an EMBL/GenBank/DDBJ whole genome shotgun (WGS) entry which is preliminary data.</text>
</comment>
<dbReference type="PANTHER" id="PTHR21392">
    <property type="entry name" value="TRNA-URIDINE AMINOCARBOXYPROPYLTRANSFERASE 2"/>
    <property type="match status" value="1"/>
</dbReference>
<dbReference type="InterPro" id="IPR005636">
    <property type="entry name" value="DTW"/>
</dbReference>
<dbReference type="PANTHER" id="PTHR21392:SF0">
    <property type="entry name" value="TRNA-URIDINE AMINOCARBOXYPROPYLTRANSFERASE 2"/>
    <property type="match status" value="1"/>
</dbReference>